<sequence length="238" mass="25733">MKKILYLFFFLPALSSCDVAQQVLNQSGMTTGPLTNADIVMGLKEALTIGTQNGTNKLSAVDGFFKDAALKILMPPEAQKVESTLRSLGFGSVVDQAILSMNRGAEEAAKSATPIFVGAIKQMTITDALGILRGGDNSATNYFKEKTTAALVTAFRPVIDNALKKTDATKYWNDVFSVYNRFSQKKVNTDLGAYVTGKAVDGIFYQVALEEAKIRKDPAARVTDILKKVFGSREAQGL</sequence>
<accession>A0A931E4A7</accession>
<dbReference type="InterPro" id="IPR025245">
    <property type="entry name" value="DUF4197"/>
</dbReference>
<proteinExistence type="predicted"/>
<dbReference type="PROSITE" id="PS51257">
    <property type="entry name" value="PROKAR_LIPOPROTEIN"/>
    <property type="match status" value="1"/>
</dbReference>
<dbReference type="RefSeq" id="WP_196989100.1">
    <property type="nucleotide sequence ID" value="NZ_JADWYR010000001.1"/>
</dbReference>
<protein>
    <submittedName>
        <fullName evidence="2">DUF4197 domain-containing protein</fullName>
    </submittedName>
</protein>
<dbReference type="EMBL" id="JADWYR010000001">
    <property type="protein sequence ID" value="MBG9375020.1"/>
    <property type="molecule type" value="Genomic_DNA"/>
</dbReference>
<keyword evidence="3" id="KW-1185">Reference proteome</keyword>
<comment type="caution">
    <text evidence="2">The sequence shown here is derived from an EMBL/GenBank/DDBJ whole genome shotgun (WGS) entry which is preliminary data.</text>
</comment>
<dbReference type="AlphaFoldDB" id="A0A931E4A7"/>
<feature type="signal peptide" evidence="1">
    <location>
        <begin position="1"/>
        <end position="20"/>
    </location>
</feature>
<dbReference type="Proteomes" id="UP000628448">
    <property type="component" value="Unassembled WGS sequence"/>
</dbReference>
<organism evidence="2 3">
    <name type="scientific">Panacibacter microcysteis</name>
    <dbReference type="NCBI Taxonomy" id="2793269"/>
    <lineage>
        <taxon>Bacteria</taxon>
        <taxon>Pseudomonadati</taxon>
        <taxon>Bacteroidota</taxon>
        <taxon>Chitinophagia</taxon>
        <taxon>Chitinophagales</taxon>
        <taxon>Chitinophagaceae</taxon>
        <taxon>Panacibacter</taxon>
    </lineage>
</organism>
<reference evidence="2" key="1">
    <citation type="submission" date="2020-11" db="EMBL/GenBank/DDBJ databases">
        <title>Bacterial whole genome sequence for Panacibacter sp. DH6.</title>
        <authorList>
            <person name="Le V."/>
            <person name="Ko S."/>
            <person name="Ahn C.-Y."/>
            <person name="Oh H.-M."/>
        </authorList>
    </citation>
    <scope>NUCLEOTIDE SEQUENCE</scope>
    <source>
        <strain evidence="2">DH6</strain>
    </source>
</reference>
<evidence type="ECO:0000313" key="2">
    <source>
        <dbReference type="EMBL" id="MBG9375020.1"/>
    </source>
</evidence>
<name>A0A931E4A7_9BACT</name>
<feature type="chain" id="PRO_5037059346" evidence="1">
    <location>
        <begin position="21"/>
        <end position="238"/>
    </location>
</feature>
<keyword evidence="1" id="KW-0732">Signal</keyword>
<gene>
    <name evidence="2" type="ORF">I5907_02185</name>
</gene>
<evidence type="ECO:0000313" key="3">
    <source>
        <dbReference type="Proteomes" id="UP000628448"/>
    </source>
</evidence>
<dbReference type="Pfam" id="PF13852">
    <property type="entry name" value="DUF4197"/>
    <property type="match status" value="1"/>
</dbReference>
<evidence type="ECO:0000256" key="1">
    <source>
        <dbReference type="SAM" id="SignalP"/>
    </source>
</evidence>